<reference evidence="2 3" key="2">
    <citation type="submission" date="2024-03" db="EMBL/GenBank/DDBJ databases">
        <title>The Genome Sequence of Enterococcus sp. DIV2402.</title>
        <authorList>
            <consortium name="The Broad Institute Genomics Platform"/>
            <consortium name="The Broad Institute Microbial Omics Core"/>
            <consortium name="The Broad Institute Genomic Center for Infectious Diseases"/>
            <person name="Earl A."/>
            <person name="Manson A."/>
            <person name="Gilmore M."/>
            <person name="Schwartman J."/>
            <person name="Shea T."/>
            <person name="Abouelleil A."/>
            <person name="Cao P."/>
            <person name="Chapman S."/>
            <person name="Cusick C."/>
            <person name="Young S."/>
            <person name="Neafsey D."/>
            <person name="Nusbaum C."/>
            <person name="Birren B."/>
        </authorList>
    </citation>
    <scope>NUCLEOTIDE SEQUENCE [LARGE SCALE GENOMIC DNA]</scope>
    <source>
        <strain evidence="2 3">DIV2402</strain>
    </source>
</reference>
<accession>A0ABZ2SK13</accession>
<evidence type="ECO:0000256" key="1">
    <source>
        <dbReference type="SAM" id="Phobius"/>
    </source>
</evidence>
<keyword evidence="1" id="KW-0472">Membrane</keyword>
<keyword evidence="3" id="KW-1185">Reference proteome</keyword>
<protein>
    <submittedName>
        <fullName evidence="2">Uncharacterized protein</fullName>
    </submittedName>
</protein>
<dbReference type="EMBL" id="CP147251">
    <property type="protein sequence ID" value="WYJ76199.1"/>
    <property type="molecule type" value="Genomic_DNA"/>
</dbReference>
<evidence type="ECO:0000313" key="2">
    <source>
        <dbReference type="EMBL" id="WYJ76199.1"/>
    </source>
</evidence>
<feature type="transmembrane region" description="Helical" evidence="1">
    <location>
        <begin position="12"/>
        <end position="28"/>
    </location>
</feature>
<proteinExistence type="predicted"/>
<reference evidence="2 3" key="1">
    <citation type="submission" date="2021-03" db="EMBL/GenBank/DDBJ databases">
        <authorList>
            <person name="Gilmore M.S."/>
            <person name="Schwartzman J."/>
            <person name="Van Tyne D."/>
            <person name="Martin M."/>
            <person name="Earl A.M."/>
            <person name="Manson A.L."/>
            <person name="Straub T."/>
            <person name="Salamzade R."/>
            <person name="Saavedra J."/>
            <person name="Lebreton F."/>
            <person name="Prichula J."/>
            <person name="Schaufler K."/>
            <person name="Gaca A."/>
            <person name="Sgardioli B."/>
            <person name="Wagenaar J."/>
            <person name="Strong T."/>
        </authorList>
    </citation>
    <scope>NUCLEOTIDE SEQUENCE [LARGE SCALE GENOMIC DNA]</scope>
    <source>
        <strain evidence="2 3">DIV2402</strain>
    </source>
</reference>
<evidence type="ECO:0000313" key="3">
    <source>
        <dbReference type="Proteomes" id="UP000664701"/>
    </source>
</evidence>
<sequence length="81" mass="9964">MRWLVKQRMAMYRYVMILYVVALNILFYTSGNRWIMGVVTLANIFAILAILGFSFHEKIRKIEREERRQQRKERREKRKQA</sequence>
<name>A0ABZ2SK13_9ENTE</name>
<dbReference type="RefSeq" id="WP_207942533.1">
    <property type="nucleotide sequence ID" value="NZ_CP147251.1"/>
</dbReference>
<feature type="transmembrane region" description="Helical" evidence="1">
    <location>
        <begin position="34"/>
        <end position="55"/>
    </location>
</feature>
<keyword evidence="1" id="KW-1133">Transmembrane helix</keyword>
<gene>
    <name evidence="2" type="ORF">DOK78_000825</name>
</gene>
<dbReference type="Proteomes" id="UP000664701">
    <property type="component" value="Chromosome"/>
</dbReference>
<organism evidence="2 3">
    <name type="scientific">Candidatus Enterococcus lowellii</name>
    <dbReference type="NCBI Taxonomy" id="2230877"/>
    <lineage>
        <taxon>Bacteria</taxon>
        <taxon>Bacillati</taxon>
        <taxon>Bacillota</taxon>
        <taxon>Bacilli</taxon>
        <taxon>Lactobacillales</taxon>
        <taxon>Enterococcaceae</taxon>
        <taxon>Enterococcus</taxon>
    </lineage>
</organism>
<keyword evidence="1" id="KW-0812">Transmembrane</keyword>